<dbReference type="AlphaFoldDB" id="A0A7W3ALI0"/>
<dbReference type="EMBL" id="JANPXH010000042">
    <property type="protein sequence ID" value="MCR6678201.1"/>
    <property type="molecule type" value="Genomic_DNA"/>
</dbReference>
<evidence type="ECO:0008006" key="5">
    <source>
        <dbReference type="Google" id="ProtNLM"/>
    </source>
</evidence>
<evidence type="ECO:0000256" key="1">
    <source>
        <dbReference type="SAM" id="MobiDB-lite"/>
    </source>
</evidence>
<sequence>MLNKKLNMRVLRHSLMIASAISVLTGCDYFTDNWEIRNGACQAISSEGNETALISDEGMVFMSMDKGCPDNLDFPGTRFITTRINDQTWKSLMVCNSATGFRRMVTLGDTPRAAPDMAARAIPAFTHFMGATVTIEGKTATFRKGNFTEACKTFIPKSLSHTDTRKNKKMTLDEFLYSEDRQPHSPETEITSLQERMMTESGYEKVNGEWRKKSRMPTGGYTNEQAGYSSTTKRFNNADNNPPDTHIQTPAYDATVTSPGKTDTGSGGQNPPEPEKARPAAPDSQSAIPATALADCTLTNGKALSALAQDGFPYTYHLLKKDGTLELELKEGMFGVSAFHYWRDLNRGKGKLKYLRFHKGSYDYVVVQRYDGETPAFDGILVFNQGTRIATLNCRNTFSELFAIEQFPDNSHKDNEDMADFIEGYTVRGEAVR</sequence>
<dbReference type="EMBL" id="JABXPT010000007">
    <property type="protein sequence ID" value="MBA7899586.1"/>
    <property type="molecule type" value="Genomic_DNA"/>
</dbReference>
<name>A0A7W3ALI0_9ESCH</name>
<reference evidence="2 4" key="1">
    <citation type="submission" date="2020-06" db="EMBL/GenBank/DDBJ databases">
        <title>REHAB project genomes.</title>
        <authorList>
            <person name="Shaw L.P."/>
        </authorList>
    </citation>
    <scope>NUCLEOTIDE SEQUENCE [LARGE SCALE GENOMIC DNA]</scope>
    <source>
        <strain evidence="2 4">RHBSTW-00604</strain>
    </source>
</reference>
<comment type="caution">
    <text evidence="2">The sequence shown here is derived from an EMBL/GenBank/DDBJ whole genome shotgun (WGS) entry which is preliminary data.</text>
</comment>
<feature type="compositionally biased region" description="Basic and acidic residues" evidence="1">
    <location>
        <begin position="202"/>
        <end position="211"/>
    </location>
</feature>
<dbReference type="RefSeq" id="WP_181478930.1">
    <property type="nucleotide sequence ID" value="NZ_CP056697.1"/>
</dbReference>
<evidence type="ECO:0000313" key="2">
    <source>
        <dbReference type="EMBL" id="MBA7899586.1"/>
    </source>
</evidence>
<evidence type="ECO:0000313" key="4">
    <source>
        <dbReference type="Proteomes" id="UP000518474"/>
    </source>
</evidence>
<proteinExistence type="predicted"/>
<reference evidence="3" key="2">
    <citation type="submission" date="2022-07" db="EMBL/GenBank/DDBJ databases">
        <title>Diversity of ethanolamine utilization by human commensal Escherichia coli.</title>
        <authorList>
            <person name="Jubelin G."/>
        </authorList>
    </citation>
    <scope>NUCLEOTIDE SEQUENCE</scope>
    <source>
        <strain evidence="3">S1</strain>
    </source>
</reference>
<dbReference type="Proteomes" id="UP000518474">
    <property type="component" value="Unassembled WGS sequence"/>
</dbReference>
<dbReference type="Proteomes" id="UP001206878">
    <property type="component" value="Unassembled WGS sequence"/>
</dbReference>
<protein>
    <recommendedName>
        <fullName evidence="5">Lipoprotein</fullName>
    </recommendedName>
</protein>
<evidence type="ECO:0000313" key="3">
    <source>
        <dbReference type="EMBL" id="MCR6678201.1"/>
    </source>
</evidence>
<organism evidence="2 4">
    <name type="scientific">Escherichia marmotae</name>
    <dbReference type="NCBI Taxonomy" id="1499973"/>
    <lineage>
        <taxon>Bacteria</taxon>
        <taxon>Pseudomonadati</taxon>
        <taxon>Pseudomonadota</taxon>
        <taxon>Gammaproteobacteria</taxon>
        <taxon>Enterobacterales</taxon>
        <taxon>Enterobacteriaceae</taxon>
        <taxon>Escherichia</taxon>
    </lineage>
</organism>
<dbReference type="PROSITE" id="PS51257">
    <property type="entry name" value="PROKAR_LIPOPROTEIN"/>
    <property type="match status" value="1"/>
</dbReference>
<feature type="compositionally biased region" description="Polar residues" evidence="1">
    <location>
        <begin position="220"/>
        <end position="248"/>
    </location>
</feature>
<accession>A0A7W3ALI0</accession>
<gene>
    <name evidence="2" type="ORF">HV245_15755</name>
    <name evidence="3" type="ORF">NVV43_21745</name>
</gene>
<feature type="compositionally biased region" description="Polar residues" evidence="1">
    <location>
        <begin position="255"/>
        <end position="264"/>
    </location>
</feature>
<feature type="region of interest" description="Disordered" evidence="1">
    <location>
        <begin position="201"/>
        <end position="286"/>
    </location>
</feature>